<evidence type="ECO:0008006" key="4">
    <source>
        <dbReference type="Google" id="ProtNLM"/>
    </source>
</evidence>
<dbReference type="Pfam" id="PF12670">
    <property type="entry name" value="DUF3792"/>
    <property type="match status" value="1"/>
</dbReference>
<reference evidence="2 3" key="1">
    <citation type="submission" date="2016-01" db="EMBL/GenBank/DDBJ databases">
        <title>Genome Sequences of Twelve Sporeforming Bacillus Species Isolated from Foods.</title>
        <authorList>
            <person name="Berendsen E.M."/>
            <person name="Wells-Bennik M.H."/>
            <person name="Krawcyk A.O."/>
            <person name="De Jong A."/>
            <person name="Holsappel S."/>
            <person name="Eijlander R.T."/>
            <person name="Kuipers O.P."/>
        </authorList>
    </citation>
    <scope>NUCLEOTIDE SEQUENCE [LARGE SCALE GENOMIC DNA]</scope>
    <source>
        <strain evidence="2 3">B4098</strain>
    </source>
</reference>
<dbReference type="AlphaFoldDB" id="A0A150JQ69"/>
<evidence type="ECO:0000313" key="2">
    <source>
        <dbReference type="EMBL" id="KYC59336.1"/>
    </source>
</evidence>
<feature type="transmembrane region" description="Helical" evidence="1">
    <location>
        <begin position="77"/>
        <end position="99"/>
    </location>
</feature>
<evidence type="ECO:0000313" key="3">
    <source>
        <dbReference type="Proteomes" id="UP000075288"/>
    </source>
</evidence>
<organism evidence="2 3">
    <name type="scientific">Heyndrickxia coagulans</name>
    <name type="common">Weizmannia coagulans</name>
    <dbReference type="NCBI Taxonomy" id="1398"/>
    <lineage>
        <taxon>Bacteria</taxon>
        <taxon>Bacillati</taxon>
        <taxon>Bacillota</taxon>
        <taxon>Bacilli</taxon>
        <taxon>Bacillales</taxon>
        <taxon>Bacillaceae</taxon>
        <taxon>Heyndrickxia</taxon>
    </lineage>
</organism>
<gene>
    <name evidence="2" type="ORF">B4098_2577</name>
</gene>
<proteinExistence type="predicted"/>
<keyword evidence="1" id="KW-1133">Transmembrane helix</keyword>
<dbReference type="InterPro" id="IPR023804">
    <property type="entry name" value="DUF3792_TM"/>
</dbReference>
<protein>
    <recommendedName>
        <fullName evidence="4">TIGR04086 family membrane protein</fullName>
    </recommendedName>
</protein>
<comment type="caution">
    <text evidence="2">The sequence shown here is derived from an EMBL/GenBank/DDBJ whole genome shotgun (WGS) entry which is preliminary data.</text>
</comment>
<dbReference type="NCBIfam" id="TIGR04086">
    <property type="entry name" value="TIGR04086_membr"/>
    <property type="match status" value="1"/>
</dbReference>
<feature type="transmembrane region" description="Helical" evidence="1">
    <location>
        <begin position="106"/>
        <end position="127"/>
    </location>
</feature>
<name>A0A150JQ69_HEYCO</name>
<dbReference type="PATRIC" id="fig|1398.26.peg.1871"/>
<dbReference type="Proteomes" id="UP000075288">
    <property type="component" value="Unassembled WGS sequence"/>
</dbReference>
<accession>A0A150JQ69</accession>
<dbReference type="EMBL" id="LQYG01000113">
    <property type="protein sequence ID" value="KYC59336.1"/>
    <property type="molecule type" value="Genomic_DNA"/>
</dbReference>
<evidence type="ECO:0000256" key="1">
    <source>
        <dbReference type="SAM" id="Phobius"/>
    </source>
</evidence>
<sequence>MRSMLKKLSKIFCPVLFAVSRHMLVLRKKACQRGRMKIGAQKYSIGLVYGLGAIFVLLAISSLVISLILRFSDMTEHALHTAVTMISFFSLFLGGLVGGGKGKKKGWLLGSLTGILYTAIVFLVQYLGYNELFTVKQAIYHACYIVAAAMGGILGVNLFSGRSRET</sequence>
<feature type="transmembrane region" description="Helical" evidence="1">
    <location>
        <begin position="139"/>
        <end position="159"/>
    </location>
</feature>
<feature type="transmembrane region" description="Helical" evidence="1">
    <location>
        <begin position="43"/>
        <end position="71"/>
    </location>
</feature>
<keyword evidence="1" id="KW-0812">Transmembrane</keyword>
<keyword evidence="1" id="KW-0472">Membrane</keyword>